<dbReference type="GO" id="GO:0003677">
    <property type="term" value="F:DNA binding"/>
    <property type="evidence" value="ECO:0007669"/>
    <property type="project" value="UniProtKB-KW"/>
</dbReference>
<dbReference type="Pfam" id="PF07282">
    <property type="entry name" value="Cas12f1-like_TNB"/>
    <property type="match status" value="1"/>
</dbReference>
<organism evidence="4 5">
    <name type="scientific">Bifidobacterium longum subsp. longum</name>
    <dbReference type="NCBI Taxonomy" id="1679"/>
    <lineage>
        <taxon>Bacteria</taxon>
        <taxon>Bacillati</taxon>
        <taxon>Actinomycetota</taxon>
        <taxon>Actinomycetes</taxon>
        <taxon>Bifidobacteriales</taxon>
        <taxon>Bifidobacteriaceae</taxon>
        <taxon>Bifidobacterium</taxon>
    </lineage>
</organism>
<proteinExistence type="predicted"/>
<gene>
    <name evidence="4" type="ORF">MCC10116_1183</name>
</gene>
<accession>A0A4R0VKF3</accession>
<sequence>MKTGEIACAVPDLHDYRLYDHRTGEPLDPVEAETLLWLHLDHCRQCQNRMIHDPRNRNLKRGGNAGRGNEWARKNVACTSLPSKFRNLSHQNRVNQTEAARLLLAWREREDIATAIDAIGWEKATYGNVQKRLSRDIDRELFTNVLNSGGHPSLPTVERTQFPYAYSNNNSCGMYVIDQPAGVIRYERMAVYDRFVDVEIYAPHIMRLHPNLTKVSRPTLRWNRDCVTWDVIVFEPKPRKEDVNKVSHVVGFDLNADWHGGISGARLSYNGTVSRELVAGIDTRRQQTVLEELYVQYQRCLKKLDRLMPWQRPHDPDDPQQVAAHPEWRRLYEQSLNLRDKMYRIKTLLDWRYAHDITDHAKPGELIAVEKLSPFDAAGRVEFRHGSQLEKLEHVASKTGQRVVQVNPAHTSATCPWCDTVNKVGKARQYRCAGCRRDIPRDYGSGVNIAKRGARYLGHKNVRPTPPKGHATPKRPPVRHKRPDEKTRELLTQITSGTGKGPESLWAKTTPLEWHIPSTATIENTRNRLALANQRDRAATGLRQKPQPPHSR</sequence>
<feature type="region of interest" description="Disordered" evidence="2">
    <location>
        <begin position="458"/>
        <end position="488"/>
    </location>
</feature>
<dbReference type="EMBL" id="SHTF01000016">
    <property type="protein sequence ID" value="TCF63989.1"/>
    <property type="molecule type" value="Genomic_DNA"/>
</dbReference>
<name>A0A4R0VKF3_BIFLL</name>
<evidence type="ECO:0000256" key="2">
    <source>
        <dbReference type="SAM" id="MobiDB-lite"/>
    </source>
</evidence>
<feature type="compositionally biased region" description="Basic residues" evidence="2">
    <location>
        <begin position="471"/>
        <end position="481"/>
    </location>
</feature>
<evidence type="ECO:0000313" key="4">
    <source>
        <dbReference type="EMBL" id="TCF63989.1"/>
    </source>
</evidence>
<dbReference type="Proteomes" id="UP000292787">
    <property type="component" value="Unassembled WGS sequence"/>
</dbReference>
<evidence type="ECO:0000256" key="1">
    <source>
        <dbReference type="ARBA" id="ARBA00023125"/>
    </source>
</evidence>
<reference evidence="4 5" key="1">
    <citation type="journal article" date="2018" name="Sci. Rep.">
        <title>Genomic diversity and distribution of Bifidobacterium longum subsp. longum across the human lifespan.</title>
        <authorList>
            <person name="Odamaki T."/>
            <person name="Bottacini F."/>
            <person name="Kato K."/>
            <person name="Mitsuyama E."/>
            <person name="Yoshida K."/>
            <person name="Horigome A."/>
            <person name="Xiao J.Z."/>
            <person name="van Sinderen D."/>
        </authorList>
    </citation>
    <scope>NUCLEOTIDE SEQUENCE [LARGE SCALE GENOMIC DNA]</scope>
    <source>
        <strain evidence="4 5">MCC10116</strain>
    </source>
</reference>
<dbReference type="AlphaFoldDB" id="A0A4R0VKF3"/>
<evidence type="ECO:0000259" key="3">
    <source>
        <dbReference type="Pfam" id="PF07282"/>
    </source>
</evidence>
<dbReference type="RefSeq" id="WP_131206013.1">
    <property type="nucleotide sequence ID" value="NZ_SHQD01000050.1"/>
</dbReference>
<comment type="caution">
    <text evidence="4">The sequence shown here is derived from an EMBL/GenBank/DDBJ whole genome shotgun (WGS) entry which is preliminary data.</text>
</comment>
<keyword evidence="1" id="KW-0238">DNA-binding</keyword>
<protein>
    <recommendedName>
        <fullName evidence="3">Cas12f1-like TNB domain-containing protein</fullName>
    </recommendedName>
</protein>
<dbReference type="InterPro" id="IPR010095">
    <property type="entry name" value="Cas12f1-like_TNB"/>
</dbReference>
<feature type="domain" description="Cas12f1-like TNB" evidence="3">
    <location>
        <begin position="387"/>
        <end position="449"/>
    </location>
</feature>
<evidence type="ECO:0000313" key="5">
    <source>
        <dbReference type="Proteomes" id="UP000292787"/>
    </source>
</evidence>